<dbReference type="Proteomes" id="UP000037460">
    <property type="component" value="Unassembled WGS sequence"/>
</dbReference>
<dbReference type="InterPro" id="IPR011992">
    <property type="entry name" value="EF-hand-dom_pair"/>
</dbReference>
<accession>A0A0M0JJ54</accession>
<dbReference type="EMBL" id="JWZX01002826">
    <property type="protein sequence ID" value="KOO26621.1"/>
    <property type="molecule type" value="Genomic_DNA"/>
</dbReference>
<dbReference type="AlphaFoldDB" id="A0A0M0JJ54"/>
<dbReference type="InterPro" id="IPR002048">
    <property type="entry name" value="EF_hand_dom"/>
</dbReference>
<evidence type="ECO:0000313" key="16">
    <source>
        <dbReference type="Proteomes" id="UP000037460"/>
    </source>
</evidence>
<evidence type="ECO:0000256" key="11">
    <source>
        <dbReference type="ARBA" id="ARBA00023303"/>
    </source>
</evidence>
<evidence type="ECO:0000256" key="1">
    <source>
        <dbReference type="ARBA" id="ARBA00004141"/>
    </source>
</evidence>
<gene>
    <name evidence="15" type="ORF">Ctob_002927</name>
</gene>
<dbReference type="PROSITE" id="PS00018">
    <property type="entry name" value="EF_HAND_1"/>
    <property type="match status" value="1"/>
</dbReference>
<dbReference type="PROSITE" id="PS50222">
    <property type="entry name" value="EF_HAND_2"/>
    <property type="match status" value="1"/>
</dbReference>
<keyword evidence="7" id="KW-0630">Potassium</keyword>
<evidence type="ECO:0000313" key="15">
    <source>
        <dbReference type="EMBL" id="KOO26621.1"/>
    </source>
</evidence>
<evidence type="ECO:0000256" key="4">
    <source>
        <dbReference type="ARBA" id="ARBA00022692"/>
    </source>
</evidence>
<evidence type="ECO:0000256" key="5">
    <source>
        <dbReference type="ARBA" id="ARBA00022826"/>
    </source>
</evidence>
<keyword evidence="3" id="KW-0633">Potassium transport</keyword>
<evidence type="ECO:0000256" key="13">
    <source>
        <dbReference type="SAM" id="Phobius"/>
    </source>
</evidence>
<evidence type="ECO:0000256" key="9">
    <source>
        <dbReference type="ARBA" id="ARBA00023065"/>
    </source>
</evidence>
<sequence length="651" mass="72620">METHTKATFFENGLPDEQTLRAALESAFTAIDRDDNAELDSEELARAGFDPELLLTWLDVNRDGKISRDEFVESLLELYSGDSASSMWNQKELRRRVQLYSADSASSMWNQKELRRLHELLSGGSVWGSRTVLRAINAPRFELISLVAVLVTALCYAVGTLPELGNESRFWLNNVEADFTVVFLVEFVLRWWSRSFSLKYLLKPTSLIDLLSIVPTLLAILVTTTTVGPMYDPMLLEGYDGFVLPDLQDDGFAFLRLARVLRLQRYVQDIRSFRRFEAALGFNPLDVQPYQLEVARVVSSIFTLLFVSSGLIYKVEHLQNEKLPDFFTALYFGLTTLTTVGFGDIVPVTAEGRLVAPLSSRFGSLVNVLELHIAEAQANRAATPEHGNSDHGLDISSRLVSESCLLALRQLAGVTSPKLGPVLQRIADALEPCLFSQTHRDAIGHRLSYEQVAKLVLQPQLADAAERTEDAEAARVRTLGQLDLEEAMAISLRRSLEEHRVALRKLQRQYEALQVRAETDQREAKAELDAQLAACQLEHLAESAALHAELERLRESHVDVSRVDIEGSEMNSEMNYEGVDASAALAMRHFGELVVAQAQADAAKADLRASAAGRIRAVIALARSLKKVEKLEAEVLRLRARVSQRNCTKTE</sequence>
<keyword evidence="5" id="KW-0631">Potassium channel</keyword>
<keyword evidence="11" id="KW-0407">Ion channel</keyword>
<dbReference type="GO" id="GO:0008076">
    <property type="term" value="C:voltage-gated potassium channel complex"/>
    <property type="evidence" value="ECO:0007669"/>
    <property type="project" value="InterPro"/>
</dbReference>
<reference evidence="16" key="1">
    <citation type="journal article" date="2015" name="PLoS Genet.">
        <title>Genome Sequence and Transcriptome Analyses of Chrysochromulina tobin: Metabolic Tools for Enhanced Algal Fitness in the Prominent Order Prymnesiales (Haptophyceae).</title>
        <authorList>
            <person name="Hovde B.T."/>
            <person name="Deodato C.R."/>
            <person name="Hunsperger H.M."/>
            <person name="Ryken S.A."/>
            <person name="Yost W."/>
            <person name="Jha R.K."/>
            <person name="Patterson J."/>
            <person name="Monnat R.J. Jr."/>
            <person name="Barlow S.B."/>
            <person name="Starkenburg S.R."/>
            <person name="Cattolico R.A."/>
        </authorList>
    </citation>
    <scope>NUCLEOTIDE SEQUENCE</scope>
    <source>
        <strain evidence="16">CCMP291</strain>
    </source>
</reference>
<dbReference type="InterPro" id="IPR028325">
    <property type="entry name" value="VG_K_chnl"/>
</dbReference>
<dbReference type="SUPFAM" id="SSF47473">
    <property type="entry name" value="EF-hand"/>
    <property type="match status" value="1"/>
</dbReference>
<feature type="transmembrane region" description="Helical" evidence="13">
    <location>
        <begin position="210"/>
        <end position="231"/>
    </location>
</feature>
<evidence type="ECO:0000256" key="3">
    <source>
        <dbReference type="ARBA" id="ARBA00022538"/>
    </source>
</evidence>
<dbReference type="CDD" id="cd00051">
    <property type="entry name" value="EFh"/>
    <property type="match status" value="1"/>
</dbReference>
<dbReference type="InterPro" id="IPR005821">
    <property type="entry name" value="Ion_trans_dom"/>
</dbReference>
<evidence type="ECO:0000256" key="12">
    <source>
        <dbReference type="SAM" id="Coils"/>
    </source>
</evidence>
<keyword evidence="2" id="KW-0813">Transport</keyword>
<evidence type="ECO:0000256" key="8">
    <source>
        <dbReference type="ARBA" id="ARBA00022989"/>
    </source>
</evidence>
<dbReference type="GO" id="GO:0001508">
    <property type="term" value="P:action potential"/>
    <property type="evidence" value="ECO:0007669"/>
    <property type="project" value="TreeGrafter"/>
</dbReference>
<evidence type="ECO:0000256" key="6">
    <source>
        <dbReference type="ARBA" id="ARBA00022837"/>
    </source>
</evidence>
<dbReference type="Pfam" id="PF00520">
    <property type="entry name" value="Ion_trans"/>
    <property type="match status" value="1"/>
</dbReference>
<organism evidence="15 16">
    <name type="scientific">Chrysochromulina tobinii</name>
    <dbReference type="NCBI Taxonomy" id="1460289"/>
    <lineage>
        <taxon>Eukaryota</taxon>
        <taxon>Haptista</taxon>
        <taxon>Haptophyta</taxon>
        <taxon>Prymnesiophyceae</taxon>
        <taxon>Prymnesiales</taxon>
        <taxon>Chrysochromulinaceae</taxon>
        <taxon>Chrysochromulina</taxon>
    </lineage>
</organism>
<dbReference type="GO" id="GO:0005509">
    <property type="term" value="F:calcium ion binding"/>
    <property type="evidence" value="ECO:0007669"/>
    <property type="project" value="InterPro"/>
</dbReference>
<dbReference type="InterPro" id="IPR018247">
    <property type="entry name" value="EF_Hand_1_Ca_BS"/>
</dbReference>
<keyword evidence="9" id="KW-0406">Ion transport</keyword>
<evidence type="ECO:0000256" key="2">
    <source>
        <dbReference type="ARBA" id="ARBA00022448"/>
    </source>
</evidence>
<dbReference type="SUPFAM" id="SSF81324">
    <property type="entry name" value="Voltage-gated potassium channels"/>
    <property type="match status" value="1"/>
</dbReference>
<feature type="transmembrane region" description="Helical" evidence="13">
    <location>
        <begin position="294"/>
        <end position="313"/>
    </location>
</feature>
<dbReference type="PRINTS" id="PR00169">
    <property type="entry name" value="KCHANNEL"/>
</dbReference>
<dbReference type="Gene3D" id="1.10.238.10">
    <property type="entry name" value="EF-hand"/>
    <property type="match status" value="1"/>
</dbReference>
<dbReference type="PANTHER" id="PTHR11537:SF254">
    <property type="entry name" value="POTASSIUM VOLTAGE-GATED CHANNEL PROTEIN SHAB"/>
    <property type="match status" value="1"/>
</dbReference>
<dbReference type="OrthoDB" id="433309at2759"/>
<dbReference type="PANTHER" id="PTHR11537">
    <property type="entry name" value="VOLTAGE-GATED POTASSIUM CHANNEL"/>
    <property type="match status" value="1"/>
</dbReference>
<keyword evidence="6" id="KW-0106">Calcium</keyword>
<keyword evidence="16" id="KW-1185">Reference proteome</keyword>
<feature type="transmembrane region" description="Helical" evidence="13">
    <location>
        <begin position="141"/>
        <end position="159"/>
    </location>
</feature>
<comment type="subcellular location">
    <subcellularLocation>
        <location evidence="1">Membrane</location>
        <topology evidence="1">Multi-pass membrane protein</topology>
    </subcellularLocation>
</comment>
<keyword evidence="8 13" id="KW-1133">Transmembrane helix</keyword>
<dbReference type="Gene3D" id="1.10.287.70">
    <property type="match status" value="1"/>
</dbReference>
<protein>
    <submittedName>
        <fullName evidence="15">Ion transport protein</fullName>
    </submittedName>
</protein>
<feature type="transmembrane region" description="Helical" evidence="13">
    <location>
        <begin position="171"/>
        <end position="189"/>
    </location>
</feature>
<comment type="caution">
    <text evidence="15">The sequence shown here is derived from an EMBL/GenBank/DDBJ whole genome shotgun (WGS) entry which is preliminary data.</text>
</comment>
<feature type="domain" description="EF-hand" evidence="14">
    <location>
        <begin position="58"/>
        <end position="81"/>
    </location>
</feature>
<keyword evidence="12" id="KW-0175">Coiled coil</keyword>
<evidence type="ECO:0000256" key="7">
    <source>
        <dbReference type="ARBA" id="ARBA00022958"/>
    </source>
</evidence>
<evidence type="ECO:0000256" key="10">
    <source>
        <dbReference type="ARBA" id="ARBA00023136"/>
    </source>
</evidence>
<name>A0A0M0JJ54_9EUKA</name>
<dbReference type="GO" id="GO:0005249">
    <property type="term" value="F:voltage-gated potassium channel activity"/>
    <property type="evidence" value="ECO:0007669"/>
    <property type="project" value="InterPro"/>
</dbReference>
<proteinExistence type="predicted"/>
<keyword evidence="4 13" id="KW-0812">Transmembrane</keyword>
<keyword evidence="10 13" id="KW-0472">Membrane</keyword>
<evidence type="ECO:0000259" key="14">
    <source>
        <dbReference type="PROSITE" id="PS50222"/>
    </source>
</evidence>
<feature type="coiled-coil region" evidence="12">
    <location>
        <begin position="489"/>
        <end position="523"/>
    </location>
</feature>